<evidence type="ECO:0000313" key="1">
    <source>
        <dbReference type="EMBL" id="MBX70339.1"/>
    </source>
</evidence>
<reference evidence="1" key="1">
    <citation type="submission" date="2018-02" db="EMBL/GenBank/DDBJ databases">
        <title>Rhizophora mucronata_Transcriptome.</title>
        <authorList>
            <person name="Meera S.P."/>
            <person name="Sreeshan A."/>
            <person name="Augustine A."/>
        </authorList>
    </citation>
    <scope>NUCLEOTIDE SEQUENCE</scope>
    <source>
        <tissue evidence="1">Leaf</tissue>
    </source>
</reference>
<name>A0A2P2QTJ5_RHIMU</name>
<organism evidence="1">
    <name type="scientific">Rhizophora mucronata</name>
    <name type="common">Asiatic mangrove</name>
    <dbReference type="NCBI Taxonomy" id="61149"/>
    <lineage>
        <taxon>Eukaryota</taxon>
        <taxon>Viridiplantae</taxon>
        <taxon>Streptophyta</taxon>
        <taxon>Embryophyta</taxon>
        <taxon>Tracheophyta</taxon>
        <taxon>Spermatophyta</taxon>
        <taxon>Magnoliopsida</taxon>
        <taxon>eudicotyledons</taxon>
        <taxon>Gunneridae</taxon>
        <taxon>Pentapetalae</taxon>
        <taxon>rosids</taxon>
        <taxon>fabids</taxon>
        <taxon>Malpighiales</taxon>
        <taxon>Rhizophoraceae</taxon>
        <taxon>Rhizophora</taxon>
    </lineage>
</organism>
<accession>A0A2P2QTJ5</accession>
<proteinExistence type="predicted"/>
<dbReference type="AlphaFoldDB" id="A0A2P2QTJ5"/>
<protein>
    <submittedName>
        <fullName evidence="1">Uncharacterized protein</fullName>
    </submittedName>
</protein>
<dbReference type="EMBL" id="GGEC01089855">
    <property type="protein sequence ID" value="MBX70339.1"/>
    <property type="molecule type" value="Transcribed_RNA"/>
</dbReference>
<sequence length="33" mass="3820">MVLNLMQSTPCVPGEEYCKKVEGRRPFCVFSDR</sequence>